<evidence type="ECO:0000313" key="2">
    <source>
        <dbReference type="Proteomes" id="UP001151760"/>
    </source>
</evidence>
<accession>A0ABQ5G4R6</accession>
<reference evidence="1" key="1">
    <citation type="journal article" date="2022" name="Int. J. Mol. Sci.">
        <title>Draft Genome of Tanacetum Coccineum: Genomic Comparison of Closely Related Tanacetum-Family Plants.</title>
        <authorList>
            <person name="Yamashiro T."/>
            <person name="Shiraishi A."/>
            <person name="Nakayama K."/>
            <person name="Satake H."/>
        </authorList>
    </citation>
    <scope>NUCLEOTIDE SEQUENCE</scope>
</reference>
<gene>
    <name evidence="1" type="ORF">Tco_1029907</name>
</gene>
<proteinExistence type="predicted"/>
<keyword evidence="2" id="KW-1185">Reference proteome</keyword>
<name>A0ABQ5G4R6_9ASTR</name>
<evidence type="ECO:0008006" key="3">
    <source>
        <dbReference type="Google" id="ProtNLM"/>
    </source>
</evidence>
<sequence>MEAHLAPTLPTQVNKVTTSCEICSGPHDTQYCMEDPEQAFIEYVSLRTDEARDARLSKFEADFKQQQSEMTHKIDTILKAITDRIAGTLPSNMVKIMKLSTSLVLSARSYLTEDPQCSTHDREGDPEDTKTIAYIEERRDTPLLEQKDIAVSHGALDLGSTREEAASINMIEGTKKQQTYKLIIGSIDVNAARYVLVLPMAVNTASLIFKGRLVLPVHVNAAITKVTTVGLKPVLCWVTTDWFKGKLTDWKHELMTFTDGTKEITFKTPHKDLERSKLSSEGHDLLSSRVILSEDDYDRGCRKPSDLEDRFYRDTEYVTRMDNKGEVT</sequence>
<dbReference type="Proteomes" id="UP001151760">
    <property type="component" value="Unassembled WGS sequence"/>
</dbReference>
<dbReference type="EMBL" id="BQNB010018093">
    <property type="protein sequence ID" value="GJT70621.1"/>
    <property type="molecule type" value="Genomic_DNA"/>
</dbReference>
<reference evidence="1" key="2">
    <citation type="submission" date="2022-01" db="EMBL/GenBank/DDBJ databases">
        <authorList>
            <person name="Yamashiro T."/>
            <person name="Shiraishi A."/>
            <person name="Satake H."/>
            <person name="Nakayama K."/>
        </authorList>
    </citation>
    <scope>NUCLEOTIDE SEQUENCE</scope>
</reference>
<comment type="caution">
    <text evidence="1">The sequence shown here is derived from an EMBL/GenBank/DDBJ whole genome shotgun (WGS) entry which is preliminary data.</text>
</comment>
<organism evidence="1 2">
    <name type="scientific">Tanacetum coccineum</name>
    <dbReference type="NCBI Taxonomy" id="301880"/>
    <lineage>
        <taxon>Eukaryota</taxon>
        <taxon>Viridiplantae</taxon>
        <taxon>Streptophyta</taxon>
        <taxon>Embryophyta</taxon>
        <taxon>Tracheophyta</taxon>
        <taxon>Spermatophyta</taxon>
        <taxon>Magnoliopsida</taxon>
        <taxon>eudicotyledons</taxon>
        <taxon>Gunneridae</taxon>
        <taxon>Pentapetalae</taxon>
        <taxon>asterids</taxon>
        <taxon>campanulids</taxon>
        <taxon>Asterales</taxon>
        <taxon>Asteraceae</taxon>
        <taxon>Asteroideae</taxon>
        <taxon>Anthemideae</taxon>
        <taxon>Anthemidinae</taxon>
        <taxon>Tanacetum</taxon>
    </lineage>
</organism>
<evidence type="ECO:0000313" key="1">
    <source>
        <dbReference type="EMBL" id="GJT70621.1"/>
    </source>
</evidence>
<protein>
    <recommendedName>
        <fullName evidence="3">MAK10-like protein</fullName>
    </recommendedName>
</protein>